<gene>
    <name evidence="1" type="primary">gpM</name>
    <name evidence="1" type="ORF">N5D41_12600</name>
</gene>
<evidence type="ECO:0000313" key="2">
    <source>
        <dbReference type="Proteomes" id="UP001161137"/>
    </source>
</evidence>
<protein>
    <submittedName>
        <fullName evidence="1">Phage terminase small subunit</fullName>
    </submittedName>
</protein>
<organism evidence="1 2">
    <name type="scientific">Ectopseudomonas toyotomiensis</name>
    <dbReference type="NCBI Taxonomy" id="554344"/>
    <lineage>
        <taxon>Bacteria</taxon>
        <taxon>Pseudomonadati</taxon>
        <taxon>Pseudomonadota</taxon>
        <taxon>Gammaproteobacteria</taxon>
        <taxon>Pseudomonadales</taxon>
        <taxon>Pseudomonadaceae</taxon>
        <taxon>Ectopseudomonas</taxon>
    </lineage>
</organism>
<sequence length="235" mass="25271">MALSLAQRTQQRKRAAAAAAATPQNQPMAGSGAYELQMAQLHQHYQQLKGIQSGQGKEELKAKLLPDYAPYVAGVLASGQGAQDEVLTTVMVWRFDAGDYQGGLEIAAYVLEHGLTMPDRFARTTGCLVAEEVAEAALKALKAGGTFDISVLAEADRLTAGEDMPDEVRAKLMLAMGRVAAAQVDPDKPNPADVHSLEVARHFLTRALELHAKCGGKRDLELVDRQLKKHVGQSD</sequence>
<dbReference type="GO" id="GO:0004519">
    <property type="term" value="F:endonuclease activity"/>
    <property type="evidence" value="ECO:0007669"/>
    <property type="project" value="InterPro"/>
</dbReference>
<proteinExistence type="predicted"/>
<comment type="caution">
    <text evidence="1">The sequence shown here is derived from an EMBL/GenBank/DDBJ whole genome shotgun (WGS) entry which is preliminary data.</text>
</comment>
<dbReference type="Proteomes" id="UP001161137">
    <property type="component" value="Unassembled WGS sequence"/>
</dbReference>
<reference evidence="1" key="1">
    <citation type="submission" date="2022-09" db="EMBL/GenBank/DDBJ databases">
        <title>Intensive care unit water sources are persistently colonized with multi-drug resistant bacteria and are the site of extensive horizontal gene transfer of antibiotic resistance genes.</title>
        <authorList>
            <person name="Diorio-Toth L."/>
        </authorList>
    </citation>
    <scope>NUCLEOTIDE SEQUENCE</scope>
    <source>
        <strain evidence="1">GD03863</strain>
    </source>
</reference>
<dbReference type="Pfam" id="PF05944">
    <property type="entry name" value="Phage_term_smal"/>
    <property type="match status" value="1"/>
</dbReference>
<evidence type="ECO:0000313" key="1">
    <source>
        <dbReference type="EMBL" id="MDH0702325.1"/>
    </source>
</evidence>
<accession>A0AA42IMU7</accession>
<name>A0AA42IMU7_9GAMM</name>
<dbReference type="RefSeq" id="WP_279836934.1">
    <property type="nucleotide sequence ID" value="NZ_JAOCDH010000013.1"/>
</dbReference>
<dbReference type="AlphaFoldDB" id="A0AA42IMU7"/>
<dbReference type="GO" id="GO:0003677">
    <property type="term" value="F:DNA binding"/>
    <property type="evidence" value="ECO:0007669"/>
    <property type="project" value="InterPro"/>
</dbReference>
<dbReference type="EMBL" id="JAOCDH010000013">
    <property type="protein sequence ID" value="MDH0702325.1"/>
    <property type="molecule type" value="Genomic_DNA"/>
</dbReference>
<dbReference type="InterPro" id="IPR010270">
    <property type="entry name" value="Phage_P2_GpM"/>
</dbReference>